<dbReference type="Pfam" id="PF00005">
    <property type="entry name" value="ABC_tran"/>
    <property type="match status" value="1"/>
</dbReference>
<dbReference type="InterPro" id="IPR003439">
    <property type="entry name" value="ABC_transporter-like_ATP-bd"/>
</dbReference>
<keyword evidence="2" id="KW-0472">Membrane</keyword>
<evidence type="ECO:0000259" key="7">
    <source>
        <dbReference type="PROSITE" id="PS50893"/>
    </source>
</evidence>
<evidence type="ECO:0000313" key="8">
    <source>
        <dbReference type="EMBL" id="PXX81830.1"/>
    </source>
</evidence>
<gene>
    <name evidence="8" type="ORF">DFR34_10159</name>
</gene>
<dbReference type="GO" id="GO:0005524">
    <property type="term" value="F:ATP binding"/>
    <property type="evidence" value="ECO:0007669"/>
    <property type="project" value="UniProtKB-KW"/>
</dbReference>
<dbReference type="InterPro" id="IPR027417">
    <property type="entry name" value="P-loop_NTPase"/>
</dbReference>
<reference evidence="8 9" key="1">
    <citation type="submission" date="2018-05" db="EMBL/GenBank/DDBJ databases">
        <title>Genomic Encyclopedia of Type Strains, Phase IV (KMG-IV): sequencing the most valuable type-strain genomes for metagenomic binning, comparative biology and taxonomic classification.</title>
        <authorList>
            <person name="Goeker M."/>
        </authorList>
    </citation>
    <scope>NUCLEOTIDE SEQUENCE [LARGE SCALE GENOMIC DNA]</scope>
    <source>
        <strain evidence="8 9">DSM 29661</strain>
    </source>
</reference>
<keyword evidence="1" id="KW-0813">Transport</keyword>
<evidence type="ECO:0000256" key="1">
    <source>
        <dbReference type="ARBA" id="ARBA00022448"/>
    </source>
</evidence>
<evidence type="ECO:0000256" key="5">
    <source>
        <dbReference type="ARBA" id="ARBA00022967"/>
    </source>
</evidence>
<protein>
    <submittedName>
        <fullName evidence="8">Iron complex transport system ATP-binding protein</fullName>
    </submittedName>
</protein>
<dbReference type="PROSITE" id="PS00211">
    <property type="entry name" value="ABC_TRANSPORTER_1"/>
    <property type="match status" value="1"/>
</dbReference>
<dbReference type="CDD" id="cd03214">
    <property type="entry name" value="ABC_Iron-Siderophores_B12_Hemin"/>
    <property type="match status" value="1"/>
</dbReference>
<evidence type="ECO:0000256" key="6">
    <source>
        <dbReference type="ARBA" id="ARBA00037066"/>
    </source>
</evidence>
<keyword evidence="5" id="KW-1278">Translocase</keyword>
<accession>A0A318KVI9</accession>
<name>A0A318KVI9_9NEIS</name>
<evidence type="ECO:0000256" key="3">
    <source>
        <dbReference type="ARBA" id="ARBA00022741"/>
    </source>
</evidence>
<keyword evidence="3" id="KW-0547">Nucleotide-binding</keyword>
<evidence type="ECO:0000256" key="4">
    <source>
        <dbReference type="ARBA" id="ARBA00022840"/>
    </source>
</evidence>
<keyword evidence="9" id="KW-1185">Reference proteome</keyword>
<dbReference type="RefSeq" id="WP_110389163.1">
    <property type="nucleotide sequence ID" value="NZ_QJKI01000001.1"/>
</dbReference>
<keyword evidence="4 8" id="KW-0067">ATP-binding</keyword>
<comment type="function">
    <text evidence="6">Part of the ABC transporter complex HmuTUV involved in hemin import. Responsible for energy coupling to the transport system.</text>
</comment>
<dbReference type="PANTHER" id="PTHR42794:SF1">
    <property type="entry name" value="HEMIN IMPORT ATP-BINDING PROTEIN HMUV"/>
    <property type="match status" value="1"/>
</dbReference>
<evidence type="ECO:0000313" key="9">
    <source>
        <dbReference type="Proteomes" id="UP000247555"/>
    </source>
</evidence>
<dbReference type="Gene3D" id="3.40.50.300">
    <property type="entry name" value="P-loop containing nucleotide triphosphate hydrolases"/>
    <property type="match status" value="1"/>
</dbReference>
<feature type="domain" description="ABC transporter" evidence="7">
    <location>
        <begin position="5"/>
        <end position="240"/>
    </location>
</feature>
<dbReference type="InterPro" id="IPR017871">
    <property type="entry name" value="ABC_transporter-like_CS"/>
</dbReference>
<organism evidence="8 9">
    <name type="scientific">Rivihabitans pingtungensis</name>
    <dbReference type="NCBI Taxonomy" id="1054498"/>
    <lineage>
        <taxon>Bacteria</taxon>
        <taxon>Pseudomonadati</taxon>
        <taxon>Pseudomonadota</taxon>
        <taxon>Betaproteobacteria</taxon>
        <taxon>Neisseriales</taxon>
        <taxon>Aquaspirillaceae</taxon>
        <taxon>Rivihabitans</taxon>
    </lineage>
</organism>
<dbReference type="EMBL" id="QJKI01000001">
    <property type="protein sequence ID" value="PXX81830.1"/>
    <property type="molecule type" value="Genomic_DNA"/>
</dbReference>
<dbReference type="PANTHER" id="PTHR42794">
    <property type="entry name" value="HEMIN IMPORT ATP-BINDING PROTEIN HMUV"/>
    <property type="match status" value="1"/>
</dbReference>
<dbReference type="SMART" id="SM00382">
    <property type="entry name" value="AAA"/>
    <property type="match status" value="1"/>
</dbReference>
<dbReference type="AlphaFoldDB" id="A0A318KVI9"/>
<dbReference type="Proteomes" id="UP000247555">
    <property type="component" value="Unassembled WGS sequence"/>
</dbReference>
<keyword evidence="2" id="KW-1003">Cell membrane</keyword>
<dbReference type="InterPro" id="IPR003593">
    <property type="entry name" value="AAA+_ATPase"/>
</dbReference>
<comment type="caution">
    <text evidence="8">The sequence shown here is derived from an EMBL/GenBank/DDBJ whole genome shotgun (WGS) entry which is preliminary data.</text>
</comment>
<dbReference type="SUPFAM" id="SSF52540">
    <property type="entry name" value="P-loop containing nucleoside triphosphate hydrolases"/>
    <property type="match status" value="1"/>
</dbReference>
<dbReference type="PROSITE" id="PS50893">
    <property type="entry name" value="ABC_TRANSPORTER_2"/>
    <property type="match status" value="1"/>
</dbReference>
<dbReference type="OrthoDB" id="5296765at2"/>
<sequence>MSALLDSQALTLRADGRTLLNALDWRLEAGQCWAVIGRNGAGKSTLLRTLAGLRTAEGGRIQLAGRALADWPLAGRARQLGYLPQSWRDAFACQVLDALLIARHPHRQAYWDSAEDIASARAALAALDIGHLAARDIRTLSGGERQRVAVAALLTQDAPLLLLDEPAAALDIGHQAQLLALLAARCQRPGHAVMLVSHELNLTLQHASHALLLLDDGRWRALPVAELSDELLSACLGHPLLEIQRDGRRYWLPAAGP</sequence>
<evidence type="ECO:0000256" key="2">
    <source>
        <dbReference type="ARBA" id="ARBA00022475"/>
    </source>
</evidence>
<dbReference type="GO" id="GO:0016887">
    <property type="term" value="F:ATP hydrolysis activity"/>
    <property type="evidence" value="ECO:0007669"/>
    <property type="project" value="InterPro"/>
</dbReference>
<proteinExistence type="predicted"/>